<evidence type="ECO:0000256" key="7">
    <source>
        <dbReference type="ARBA" id="ARBA00022801"/>
    </source>
</evidence>
<dbReference type="EC" id="3.2.2.27" evidence="4 9"/>
<gene>
    <name evidence="9" type="primary">ung</name>
    <name evidence="13" type="ORF">J5Y03_07290</name>
</gene>
<sequence>MFVIPEGWTNYLESEIDKPYFIDLKTFLTKEYEENVIYPKKEDVLNALKYTAFEDVKVVIIGQDPYHQPNQAHGLSFSVLPGVKVPPSLRNIFKELNSDVDFTIPSTGYLVPWTEQGVLMLNTVLTVREGEPTSHKGKGWEIFTDRILSIINEKETPVIFVLWGKHAQTKEKLLTNEKHHIIKANHPSPLSASRGFFGSKPFSQINEILEKNGSQKINWDLNQ</sequence>
<evidence type="ECO:0000256" key="9">
    <source>
        <dbReference type="HAMAP-Rule" id="MF_00148"/>
    </source>
</evidence>
<dbReference type="Proteomes" id="UP000682134">
    <property type="component" value="Unassembled WGS sequence"/>
</dbReference>
<evidence type="ECO:0000256" key="6">
    <source>
        <dbReference type="ARBA" id="ARBA00022763"/>
    </source>
</evidence>
<dbReference type="NCBIfam" id="NF003589">
    <property type="entry name" value="PRK05254.1-2"/>
    <property type="match status" value="1"/>
</dbReference>
<dbReference type="SMART" id="SM00987">
    <property type="entry name" value="UreE_C"/>
    <property type="match status" value="1"/>
</dbReference>
<feature type="active site" description="Proton acceptor" evidence="9 10">
    <location>
        <position position="64"/>
    </location>
</feature>
<evidence type="ECO:0000256" key="11">
    <source>
        <dbReference type="RuleBase" id="RU003780"/>
    </source>
</evidence>
<evidence type="ECO:0000313" key="14">
    <source>
        <dbReference type="Proteomes" id="UP000682134"/>
    </source>
</evidence>
<comment type="function">
    <text evidence="2 9 11">Excises uracil residues from the DNA which can arise as a result of misincorporation of dUMP residues by DNA polymerase or due to deamination of cytosine.</text>
</comment>
<dbReference type="FunFam" id="3.40.470.10:FF:000001">
    <property type="entry name" value="Uracil-DNA glycosylase"/>
    <property type="match status" value="1"/>
</dbReference>
<dbReference type="RefSeq" id="WP_209404107.1">
    <property type="nucleotide sequence ID" value="NZ_JAGIYQ010000004.1"/>
</dbReference>
<dbReference type="NCBIfam" id="TIGR00628">
    <property type="entry name" value="ung"/>
    <property type="match status" value="1"/>
</dbReference>
<name>A0A940NUC2_9BACI</name>
<feature type="domain" description="Uracil-DNA glycosylase-like" evidence="12">
    <location>
        <begin position="49"/>
        <end position="209"/>
    </location>
</feature>
<dbReference type="EMBL" id="JAGIYQ010000004">
    <property type="protein sequence ID" value="MBP0724993.1"/>
    <property type="molecule type" value="Genomic_DNA"/>
</dbReference>
<dbReference type="AlphaFoldDB" id="A0A940NUC2"/>
<keyword evidence="6 9" id="KW-0227">DNA damage</keyword>
<keyword evidence="8 9" id="KW-0234">DNA repair</keyword>
<dbReference type="InterPro" id="IPR036895">
    <property type="entry name" value="Uracil-DNA_glycosylase-like_sf"/>
</dbReference>
<evidence type="ECO:0000256" key="5">
    <source>
        <dbReference type="ARBA" id="ARBA00018429"/>
    </source>
</evidence>
<keyword evidence="7 9" id="KW-0378">Hydrolase</keyword>
<dbReference type="NCBIfam" id="NF003588">
    <property type="entry name" value="PRK05254.1-1"/>
    <property type="match status" value="1"/>
</dbReference>
<dbReference type="InterPro" id="IPR002043">
    <property type="entry name" value="UDG_fam1"/>
</dbReference>
<keyword evidence="9" id="KW-0963">Cytoplasm</keyword>
<evidence type="ECO:0000259" key="12">
    <source>
        <dbReference type="SMART" id="SM00986"/>
    </source>
</evidence>
<dbReference type="GO" id="GO:0005737">
    <property type="term" value="C:cytoplasm"/>
    <property type="evidence" value="ECO:0007669"/>
    <property type="project" value="UniProtKB-SubCell"/>
</dbReference>
<comment type="catalytic activity">
    <reaction evidence="1 9 11">
        <text>Hydrolyzes single-stranded DNA or mismatched double-stranded DNA and polynucleotides, releasing free uracil.</text>
        <dbReference type="EC" id="3.2.2.27"/>
    </reaction>
</comment>
<dbReference type="HAMAP" id="MF_00148">
    <property type="entry name" value="UDG"/>
    <property type="match status" value="1"/>
</dbReference>
<evidence type="ECO:0000256" key="1">
    <source>
        <dbReference type="ARBA" id="ARBA00001400"/>
    </source>
</evidence>
<dbReference type="InterPro" id="IPR018085">
    <property type="entry name" value="Ura-DNA_Glyclase_AS"/>
</dbReference>
<dbReference type="CDD" id="cd10027">
    <property type="entry name" value="UDG-F1-like"/>
    <property type="match status" value="1"/>
</dbReference>
<protein>
    <recommendedName>
        <fullName evidence="5 9">Uracil-DNA glycosylase</fullName>
        <shortName evidence="9">UDG</shortName>
        <ecNumber evidence="4 9">3.2.2.27</ecNumber>
    </recommendedName>
</protein>
<proteinExistence type="inferred from homology"/>
<evidence type="ECO:0000256" key="10">
    <source>
        <dbReference type="PROSITE-ProRule" id="PRU10072"/>
    </source>
</evidence>
<dbReference type="PROSITE" id="PS00130">
    <property type="entry name" value="U_DNA_GLYCOSYLASE"/>
    <property type="match status" value="1"/>
</dbReference>
<reference evidence="13" key="1">
    <citation type="submission" date="2021-04" db="EMBL/GenBank/DDBJ databases">
        <title>Genome seq and assembly of Bacillus sp.</title>
        <authorList>
            <person name="Chhetri G."/>
        </authorList>
    </citation>
    <scope>NUCLEOTIDE SEQUENCE</scope>
    <source>
        <strain evidence="13">RG28</strain>
    </source>
</reference>
<keyword evidence="13" id="KW-0326">Glycosidase</keyword>
<evidence type="ECO:0000256" key="8">
    <source>
        <dbReference type="ARBA" id="ARBA00023204"/>
    </source>
</evidence>
<dbReference type="NCBIfam" id="NF003591">
    <property type="entry name" value="PRK05254.1-4"/>
    <property type="match status" value="1"/>
</dbReference>
<evidence type="ECO:0000313" key="13">
    <source>
        <dbReference type="EMBL" id="MBP0724993.1"/>
    </source>
</evidence>
<dbReference type="Gene3D" id="3.40.470.10">
    <property type="entry name" value="Uracil-DNA glycosylase-like domain"/>
    <property type="match status" value="1"/>
</dbReference>
<organism evidence="13 14">
    <name type="scientific">Gottfriedia endophytica</name>
    <dbReference type="NCBI Taxonomy" id="2820819"/>
    <lineage>
        <taxon>Bacteria</taxon>
        <taxon>Bacillati</taxon>
        <taxon>Bacillota</taxon>
        <taxon>Bacilli</taxon>
        <taxon>Bacillales</taxon>
        <taxon>Bacillaceae</taxon>
        <taxon>Gottfriedia</taxon>
    </lineage>
</organism>
<comment type="similarity">
    <text evidence="3 9 11">Belongs to the uracil-DNA glycosylase (UDG) superfamily. UNG family.</text>
</comment>
<dbReference type="PANTHER" id="PTHR11264:SF0">
    <property type="entry name" value="URACIL-DNA GLYCOSYLASE"/>
    <property type="match status" value="1"/>
</dbReference>
<dbReference type="GO" id="GO:0004844">
    <property type="term" value="F:uracil DNA N-glycosylase activity"/>
    <property type="evidence" value="ECO:0007669"/>
    <property type="project" value="UniProtKB-UniRule"/>
</dbReference>
<keyword evidence="14" id="KW-1185">Reference proteome</keyword>
<dbReference type="GO" id="GO:0097510">
    <property type="term" value="P:base-excision repair, AP site formation via deaminated base removal"/>
    <property type="evidence" value="ECO:0007669"/>
    <property type="project" value="TreeGrafter"/>
</dbReference>
<dbReference type="NCBIfam" id="NF003592">
    <property type="entry name" value="PRK05254.1-5"/>
    <property type="match status" value="1"/>
</dbReference>
<evidence type="ECO:0000256" key="4">
    <source>
        <dbReference type="ARBA" id="ARBA00012030"/>
    </source>
</evidence>
<evidence type="ECO:0000256" key="2">
    <source>
        <dbReference type="ARBA" id="ARBA00002631"/>
    </source>
</evidence>
<comment type="caution">
    <text evidence="13">The sequence shown here is derived from an EMBL/GenBank/DDBJ whole genome shotgun (WGS) entry which is preliminary data.</text>
</comment>
<evidence type="ECO:0000256" key="3">
    <source>
        <dbReference type="ARBA" id="ARBA00008184"/>
    </source>
</evidence>
<accession>A0A940NUC2</accession>
<dbReference type="Pfam" id="PF03167">
    <property type="entry name" value="UDG"/>
    <property type="match status" value="1"/>
</dbReference>
<dbReference type="SUPFAM" id="SSF52141">
    <property type="entry name" value="Uracil-DNA glycosylase-like"/>
    <property type="match status" value="1"/>
</dbReference>
<comment type="subcellular location">
    <subcellularLocation>
        <location evidence="9">Cytoplasm</location>
    </subcellularLocation>
</comment>
<dbReference type="InterPro" id="IPR005122">
    <property type="entry name" value="Uracil-DNA_glycosylase-like"/>
</dbReference>
<dbReference type="PANTHER" id="PTHR11264">
    <property type="entry name" value="URACIL-DNA GLYCOSYLASE"/>
    <property type="match status" value="1"/>
</dbReference>
<dbReference type="SMART" id="SM00986">
    <property type="entry name" value="UDG"/>
    <property type="match status" value="1"/>
</dbReference>